<dbReference type="OrthoDB" id="277199at2759"/>
<dbReference type="SUPFAM" id="SSF55159">
    <property type="entry name" value="eIF1-like"/>
    <property type="match status" value="1"/>
</dbReference>
<evidence type="ECO:0000313" key="5">
    <source>
        <dbReference type="Proteomes" id="UP000195521"/>
    </source>
</evidence>
<feature type="domain" description="SUI1" evidence="3">
    <location>
        <begin position="185"/>
        <end position="257"/>
    </location>
</feature>
<evidence type="ECO:0000256" key="2">
    <source>
        <dbReference type="SAM" id="MobiDB-lite"/>
    </source>
</evidence>
<dbReference type="Proteomes" id="UP000195521">
    <property type="component" value="Unassembled WGS sequence"/>
</dbReference>
<comment type="similarity">
    <text evidence="1">Belongs to the DENR family.</text>
</comment>
<dbReference type="Gene3D" id="3.30.780.10">
    <property type="entry name" value="SUI1-like domain"/>
    <property type="match status" value="1"/>
</dbReference>
<dbReference type="RefSeq" id="XP_028546051.1">
    <property type="nucleotide sequence ID" value="XM_028690250.1"/>
</dbReference>
<feature type="compositionally biased region" description="Acidic residues" evidence="2">
    <location>
        <begin position="17"/>
        <end position="27"/>
    </location>
</feature>
<dbReference type="InterPro" id="IPR048517">
    <property type="entry name" value="DENR_N"/>
</dbReference>
<dbReference type="InterPro" id="IPR050318">
    <property type="entry name" value="DENR/SUI1_TIF"/>
</dbReference>
<dbReference type="GO" id="GO:0003729">
    <property type="term" value="F:mRNA binding"/>
    <property type="evidence" value="ECO:0007669"/>
    <property type="project" value="TreeGrafter"/>
</dbReference>
<keyword evidence="4" id="KW-0648">Protein biosynthesis</keyword>
<organism evidence="4 5">
    <name type="scientific">Plasmodium gonderi</name>
    <dbReference type="NCBI Taxonomy" id="77519"/>
    <lineage>
        <taxon>Eukaryota</taxon>
        <taxon>Sar</taxon>
        <taxon>Alveolata</taxon>
        <taxon>Apicomplexa</taxon>
        <taxon>Aconoidasida</taxon>
        <taxon>Haemosporida</taxon>
        <taxon>Plasmodiidae</taxon>
        <taxon>Plasmodium</taxon>
        <taxon>Plasmodium (Plasmodium)</taxon>
    </lineage>
</organism>
<accession>A0A1Y1JRJ5</accession>
<dbReference type="Pfam" id="PF01253">
    <property type="entry name" value="SUI1"/>
    <property type="match status" value="1"/>
</dbReference>
<feature type="region of interest" description="Disordered" evidence="2">
    <location>
        <begin position="1"/>
        <end position="115"/>
    </location>
</feature>
<gene>
    <name evidence="4" type="ORF">PGO_142590</name>
</gene>
<comment type="caution">
    <text evidence="4">The sequence shown here is derived from an EMBL/GenBank/DDBJ whole genome shotgun (WGS) entry which is preliminary data.</text>
</comment>
<sequence length="271" mass="31179">MDELENEFDKMKIKSDADEEHQEGEESGQEKISQRKLRYLKMKDKKEEKKRKKQGTKASNNKNIIDNSSQIKNNDIKDEHKNGENSQDDENTNDASNNLKENNGEVGNPLGESHLKMKGKKYEPCIVEYCKVCGMPYEYCEYGNSFNQCKEENKEKYNYDILKNNTETTNKRQTKKPLQNTTQKITIQKTTRARKKVVTVIVGLHTYVKLDKMAKIFSRFYACGASVIKGSSNNAPDQIDIQGDVEHNIVDIIMKNCPEIPEDVFVILPPK</sequence>
<keyword evidence="5" id="KW-1185">Reference proteome</keyword>
<dbReference type="Pfam" id="PF21023">
    <property type="entry name" value="DENR_N"/>
    <property type="match status" value="1"/>
</dbReference>
<dbReference type="GO" id="GO:0003743">
    <property type="term" value="F:translation initiation factor activity"/>
    <property type="evidence" value="ECO:0007669"/>
    <property type="project" value="UniProtKB-KW"/>
</dbReference>
<protein>
    <submittedName>
        <fullName evidence="4">Translation initiation factor SUI1</fullName>
    </submittedName>
</protein>
<dbReference type="PROSITE" id="PS50296">
    <property type="entry name" value="SUI1"/>
    <property type="match status" value="1"/>
</dbReference>
<feature type="compositionally biased region" description="Basic and acidic residues" evidence="2">
    <location>
        <begin position="74"/>
        <end position="83"/>
    </location>
</feature>
<name>A0A1Y1JRJ5_PLAGO</name>
<dbReference type="InterPro" id="IPR036877">
    <property type="entry name" value="SUI1_dom_sf"/>
</dbReference>
<dbReference type="PANTHER" id="PTHR12789:SF0">
    <property type="entry name" value="DENSITY-REGULATED PROTEIN"/>
    <property type="match status" value="1"/>
</dbReference>
<dbReference type="InterPro" id="IPR046447">
    <property type="entry name" value="DENR_C"/>
</dbReference>
<feature type="compositionally biased region" description="Polar residues" evidence="2">
    <location>
        <begin position="58"/>
        <end position="73"/>
    </location>
</feature>
<dbReference type="CDD" id="cd11607">
    <property type="entry name" value="DENR_C"/>
    <property type="match status" value="1"/>
</dbReference>
<keyword evidence="4" id="KW-0396">Initiation factor</keyword>
<evidence type="ECO:0000259" key="3">
    <source>
        <dbReference type="PROSITE" id="PS50296"/>
    </source>
</evidence>
<dbReference type="GO" id="GO:0001731">
    <property type="term" value="P:formation of translation preinitiation complex"/>
    <property type="evidence" value="ECO:0007669"/>
    <property type="project" value="TreeGrafter"/>
</dbReference>
<evidence type="ECO:0000313" key="4">
    <source>
        <dbReference type="EMBL" id="GAW83462.1"/>
    </source>
</evidence>
<proteinExistence type="inferred from homology"/>
<dbReference type="InterPro" id="IPR001950">
    <property type="entry name" value="SUI1"/>
</dbReference>
<dbReference type="AlphaFoldDB" id="A0A1Y1JRJ5"/>
<dbReference type="OMA" id="WRKRFSC"/>
<dbReference type="PANTHER" id="PTHR12789">
    <property type="entry name" value="DENSITY-REGULATED PROTEIN HOMOLOG"/>
    <property type="match status" value="1"/>
</dbReference>
<feature type="compositionally biased region" description="Basic and acidic residues" evidence="2">
    <location>
        <begin position="7"/>
        <end position="16"/>
    </location>
</feature>
<reference evidence="5" key="1">
    <citation type="submission" date="2017-04" db="EMBL/GenBank/DDBJ databases">
        <title>Plasmodium gonderi genome.</title>
        <authorList>
            <person name="Arisue N."/>
            <person name="Honma H."/>
            <person name="Kawai S."/>
            <person name="Tougan T."/>
            <person name="Tanabe K."/>
            <person name="Horii T."/>
        </authorList>
    </citation>
    <scope>NUCLEOTIDE SEQUENCE [LARGE SCALE GENOMIC DNA]</scope>
    <source>
        <strain evidence="5">ATCC 30045</strain>
    </source>
</reference>
<evidence type="ECO:0000256" key="1">
    <source>
        <dbReference type="ARBA" id="ARBA00007514"/>
    </source>
</evidence>
<dbReference type="GeneID" id="39750208"/>
<dbReference type="GO" id="GO:0002188">
    <property type="term" value="P:translation reinitiation"/>
    <property type="evidence" value="ECO:0007669"/>
    <property type="project" value="TreeGrafter"/>
</dbReference>
<dbReference type="EMBL" id="BDQF01000015">
    <property type="protein sequence ID" value="GAW83462.1"/>
    <property type="molecule type" value="Genomic_DNA"/>
</dbReference>